<dbReference type="OrthoDB" id="6192129at2"/>
<organism evidence="9 10">
    <name type="scientific">Chimaeribacter californicus</name>
    <dbReference type="NCBI Taxonomy" id="2060067"/>
    <lineage>
        <taxon>Bacteria</taxon>
        <taxon>Pseudomonadati</taxon>
        <taxon>Pseudomonadota</taxon>
        <taxon>Gammaproteobacteria</taxon>
        <taxon>Enterobacterales</taxon>
        <taxon>Yersiniaceae</taxon>
        <taxon>Chimaeribacter</taxon>
    </lineage>
</organism>
<sequence length="235" mass="26478">MCGRFSQHQTRSDYLEALAPGIAFSGGLDPVPIDRYNVAPGTRVLLLNQRNDQLHLDPVRWGYQPHWAKEAHRPPVINARVETAAESRMFKPLWQHGRALVMADGWFEWKKDPEDAKRKQPYFIYHQRRTPIFFAAISKFHPDAPEPPDDDGFVIITAASDAGLLDIHDRRPLVLTPDAARAWLDPTLSPQEAETLATEGAVPVEQFSWHPVDKAVGNPHHDGPAMLEPIDNPLV</sequence>
<evidence type="ECO:0000256" key="1">
    <source>
        <dbReference type="ARBA" id="ARBA00008136"/>
    </source>
</evidence>
<dbReference type="GO" id="GO:0003697">
    <property type="term" value="F:single-stranded DNA binding"/>
    <property type="evidence" value="ECO:0007669"/>
    <property type="project" value="InterPro"/>
</dbReference>
<dbReference type="PANTHER" id="PTHR13604:SF0">
    <property type="entry name" value="ABASIC SITE PROCESSING PROTEIN HMCES"/>
    <property type="match status" value="1"/>
</dbReference>
<dbReference type="GO" id="GO:0006508">
    <property type="term" value="P:proteolysis"/>
    <property type="evidence" value="ECO:0007669"/>
    <property type="project" value="UniProtKB-KW"/>
</dbReference>
<evidence type="ECO:0000256" key="8">
    <source>
        <dbReference type="RuleBase" id="RU364100"/>
    </source>
</evidence>
<evidence type="ECO:0000256" key="4">
    <source>
        <dbReference type="ARBA" id="ARBA00022801"/>
    </source>
</evidence>
<proteinExistence type="inferred from homology"/>
<comment type="similarity">
    <text evidence="1 8">Belongs to the SOS response-associated peptidase family.</text>
</comment>
<evidence type="ECO:0000256" key="7">
    <source>
        <dbReference type="ARBA" id="ARBA00023239"/>
    </source>
</evidence>
<dbReference type="PANTHER" id="PTHR13604">
    <property type="entry name" value="DC12-RELATED"/>
    <property type="match status" value="1"/>
</dbReference>
<keyword evidence="2 8" id="KW-0645">Protease</keyword>
<dbReference type="GO" id="GO:0016829">
    <property type="term" value="F:lyase activity"/>
    <property type="evidence" value="ECO:0007669"/>
    <property type="project" value="UniProtKB-KW"/>
</dbReference>
<evidence type="ECO:0000256" key="6">
    <source>
        <dbReference type="ARBA" id="ARBA00023125"/>
    </source>
</evidence>
<evidence type="ECO:0000256" key="5">
    <source>
        <dbReference type="ARBA" id="ARBA00023124"/>
    </source>
</evidence>
<protein>
    <recommendedName>
        <fullName evidence="8">Abasic site processing protein</fullName>
        <ecNumber evidence="8">3.4.-.-</ecNumber>
    </recommendedName>
</protein>
<dbReference type="EC" id="3.4.-.-" evidence="8"/>
<gene>
    <name evidence="9" type="ORF">CYR55_00750</name>
</gene>
<evidence type="ECO:0000313" key="9">
    <source>
        <dbReference type="EMBL" id="PLR41397.1"/>
    </source>
</evidence>
<evidence type="ECO:0000256" key="3">
    <source>
        <dbReference type="ARBA" id="ARBA00022763"/>
    </source>
</evidence>
<evidence type="ECO:0000313" key="10">
    <source>
        <dbReference type="Proteomes" id="UP000234240"/>
    </source>
</evidence>
<keyword evidence="3" id="KW-0227">DNA damage</keyword>
<dbReference type="InterPro" id="IPR036590">
    <property type="entry name" value="SRAP-like"/>
</dbReference>
<dbReference type="GO" id="GO:0106300">
    <property type="term" value="P:protein-DNA covalent cross-linking repair"/>
    <property type="evidence" value="ECO:0007669"/>
    <property type="project" value="InterPro"/>
</dbReference>
<dbReference type="GO" id="GO:0008233">
    <property type="term" value="F:peptidase activity"/>
    <property type="evidence" value="ECO:0007669"/>
    <property type="project" value="UniProtKB-KW"/>
</dbReference>
<dbReference type="AlphaFoldDB" id="A0A2N5EFR6"/>
<dbReference type="RefSeq" id="WP_101814262.1">
    <property type="nucleotide sequence ID" value="NZ_PJZF01000001.1"/>
</dbReference>
<comment type="caution">
    <text evidence="9">The sequence shown here is derived from an EMBL/GenBank/DDBJ whole genome shotgun (WGS) entry which is preliminary data.</text>
</comment>
<dbReference type="SUPFAM" id="SSF143081">
    <property type="entry name" value="BB1717-like"/>
    <property type="match status" value="1"/>
</dbReference>
<keyword evidence="5" id="KW-0190">Covalent protein-DNA linkage</keyword>
<dbReference type="Pfam" id="PF02586">
    <property type="entry name" value="SRAP"/>
    <property type="match status" value="1"/>
</dbReference>
<dbReference type="Proteomes" id="UP000234240">
    <property type="component" value="Unassembled WGS sequence"/>
</dbReference>
<evidence type="ECO:0000256" key="2">
    <source>
        <dbReference type="ARBA" id="ARBA00022670"/>
    </source>
</evidence>
<dbReference type="EMBL" id="PJZF01000001">
    <property type="protein sequence ID" value="PLR41397.1"/>
    <property type="molecule type" value="Genomic_DNA"/>
</dbReference>
<dbReference type="Gene3D" id="3.90.1680.10">
    <property type="entry name" value="SOS response associated peptidase-like"/>
    <property type="match status" value="1"/>
</dbReference>
<dbReference type="InterPro" id="IPR003738">
    <property type="entry name" value="SRAP"/>
</dbReference>
<name>A0A2N5EFR6_9GAMM</name>
<reference evidence="9 10" key="1">
    <citation type="submission" date="2017-12" db="EMBL/GenBank/DDBJ databases">
        <title>Characterization of six clinical isolates of Enterochimera gen. nov., a novel genus of the Yersiniaciae family and the three species Enterochimera arupensis sp. nov., Enterochimera coloradensis sp. nov, and Enterochimera californica sp. nov.</title>
        <authorList>
            <person name="Rossi A."/>
            <person name="Fisher M."/>
        </authorList>
    </citation>
    <scope>NUCLEOTIDE SEQUENCE [LARGE SCALE GENOMIC DNA]</scope>
    <source>
        <strain evidence="10">2015-Iso6</strain>
    </source>
</reference>
<keyword evidence="10" id="KW-1185">Reference proteome</keyword>
<keyword evidence="4 8" id="KW-0378">Hydrolase</keyword>
<keyword evidence="6" id="KW-0238">DNA-binding</keyword>
<accession>A0A2N5EFR6</accession>
<keyword evidence="7" id="KW-0456">Lyase</keyword>